<organism evidence="2 3">
    <name type="scientific">Dysgonomonas termitidis</name>
    <dbReference type="NCBI Taxonomy" id="1516126"/>
    <lineage>
        <taxon>Bacteria</taxon>
        <taxon>Pseudomonadati</taxon>
        <taxon>Bacteroidota</taxon>
        <taxon>Bacteroidia</taxon>
        <taxon>Bacteroidales</taxon>
        <taxon>Dysgonomonadaceae</taxon>
        <taxon>Dysgonomonas</taxon>
    </lineage>
</organism>
<dbReference type="InterPro" id="IPR041055">
    <property type="entry name" value="Kinase-PolyVal"/>
</dbReference>
<accession>A0ABV9L203</accession>
<dbReference type="Proteomes" id="UP001596023">
    <property type="component" value="Unassembled WGS sequence"/>
</dbReference>
<dbReference type="RefSeq" id="WP_380000397.1">
    <property type="nucleotide sequence ID" value="NZ_JBHSGN010000128.1"/>
</dbReference>
<dbReference type="Pfam" id="PF18762">
    <property type="entry name" value="Kinase-PolyVal"/>
    <property type="match status" value="1"/>
</dbReference>
<evidence type="ECO:0000313" key="2">
    <source>
        <dbReference type="EMBL" id="MFC4676286.1"/>
    </source>
</evidence>
<name>A0ABV9L203_9BACT</name>
<evidence type="ECO:0000256" key="1">
    <source>
        <dbReference type="SAM" id="MobiDB-lite"/>
    </source>
</evidence>
<gene>
    <name evidence="2" type="ORF">ACFO6W_21620</name>
</gene>
<sequence>MRTEVRTAEDVGRTASQAGSKREQLTELENLSKENGLWIDDISQFGRELPRGGENEVYYKGDGVVHKLNNFEYAGDNTTNFFDRIDIH</sequence>
<proteinExistence type="predicted"/>
<reference evidence="3" key="1">
    <citation type="journal article" date="2019" name="Int. J. Syst. Evol. Microbiol.">
        <title>The Global Catalogue of Microorganisms (GCM) 10K type strain sequencing project: providing services to taxonomists for standard genome sequencing and annotation.</title>
        <authorList>
            <consortium name="The Broad Institute Genomics Platform"/>
            <consortium name="The Broad Institute Genome Sequencing Center for Infectious Disease"/>
            <person name="Wu L."/>
            <person name="Ma J."/>
        </authorList>
    </citation>
    <scope>NUCLEOTIDE SEQUENCE [LARGE SCALE GENOMIC DNA]</scope>
    <source>
        <strain evidence="3">CCUG 66188</strain>
    </source>
</reference>
<feature type="region of interest" description="Disordered" evidence="1">
    <location>
        <begin position="1"/>
        <end position="26"/>
    </location>
</feature>
<comment type="caution">
    <text evidence="2">The sequence shown here is derived from an EMBL/GenBank/DDBJ whole genome shotgun (WGS) entry which is preliminary data.</text>
</comment>
<keyword evidence="3" id="KW-1185">Reference proteome</keyword>
<dbReference type="EMBL" id="JBHSGN010000128">
    <property type="protein sequence ID" value="MFC4676286.1"/>
    <property type="molecule type" value="Genomic_DNA"/>
</dbReference>
<evidence type="ECO:0000313" key="3">
    <source>
        <dbReference type="Proteomes" id="UP001596023"/>
    </source>
</evidence>
<protein>
    <submittedName>
        <fullName evidence="2">Uncharacterized protein</fullName>
    </submittedName>
</protein>
<feature type="compositionally biased region" description="Basic and acidic residues" evidence="1">
    <location>
        <begin position="1"/>
        <end position="12"/>
    </location>
</feature>